<sequence length="220" mass="25128">MIEQVYSSAREVRYPWELSVKRYINDNQDLVVACVRRRKHKFRFFPTKSTVFKQSWTCYDTSYRRSSVSQNMYGRSARGHKSKSCQPDPSLPRLDLESPPEVSSTIPQNLPHIPESSPEHLLRLVRQSPNLCRPQKPRVSYEPASEFRQLYHFLPSHKEPTTQTTTGDTASSNTASEPPQHTAPPTTGPPPTTEQDPPASTTSEAYKRSTAQLRSKKTFH</sequence>
<feature type="compositionally biased region" description="Low complexity" evidence="1">
    <location>
        <begin position="161"/>
        <end position="185"/>
    </location>
</feature>
<comment type="caution">
    <text evidence="2">The sequence shown here is derived from an EMBL/GenBank/DDBJ whole genome shotgun (WGS) entry which is preliminary data.</text>
</comment>
<evidence type="ECO:0000256" key="1">
    <source>
        <dbReference type="SAM" id="MobiDB-lite"/>
    </source>
</evidence>
<dbReference type="AlphaFoldDB" id="A0A4Y2UX54"/>
<dbReference type="Proteomes" id="UP000499080">
    <property type="component" value="Unassembled WGS sequence"/>
</dbReference>
<feature type="compositionally biased region" description="Polar residues" evidence="1">
    <location>
        <begin position="199"/>
        <end position="213"/>
    </location>
</feature>
<name>A0A4Y2UX54_ARAVE</name>
<proteinExistence type="predicted"/>
<accession>A0A4Y2UX54</accession>
<evidence type="ECO:0000313" key="3">
    <source>
        <dbReference type="Proteomes" id="UP000499080"/>
    </source>
</evidence>
<reference evidence="2 3" key="1">
    <citation type="journal article" date="2019" name="Sci. Rep.">
        <title>Orb-weaving spider Araneus ventricosus genome elucidates the spidroin gene catalogue.</title>
        <authorList>
            <person name="Kono N."/>
            <person name="Nakamura H."/>
            <person name="Ohtoshi R."/>
            <person name="Moran D.A.P."/>
            <person name="Shinohara A."/>
            <person name="Yoshida Y."/>
            <person name="Fujiwara M."/>
            <person name="Mori M."/>
            <person name="Tomita M."/>
            <person name="Arakawa K."/>
        </authorList>
    </citation>
    <scope>NUCLEOTIDE SEQUENCE [LARGE SCALE GENOMIC DNA]</scope>
</reference>
<dbReference type="OrthoDB" id="6594799at2759"/>
<organism evidence="2 3">
    <name type="scientific">Araneus ventricosus</name>
    <name type="common">Orbweaver spider</name>
    <name type="synonym">Epeira ventricosa</name>
    <dbReference type="NCBI Taxonomy" id="182803"/>
    <lineage>
        <taxon>Eukaryota</taxon>
        <taxon>Metazoa</taxon>
        <taxon>Ecdysozoa</taxon>
        <taxon>Arthropoda</taxon>
        <taxon>Chelicerata</taxon>
        <taxon>Arachnida</taxon>
        <taxon>Araneae</taxon>
        <taxon>Araneomorphae</taxon>
        <taxon>Entelegynae</taxon>
        <taxon>Araneoidea</taxon>
        <taxon>Araneidae</taxon>
        <taxon>Araneus</taxon>
    </lineage>
</organism>
<dbReference type="EMBL" id="BGPR01040125">
    <property type="protein sequence ID" value="GBO16200.1"/>
    <property type="molecule type" value="Genomic_DNA"/>
</dbReference>
<protein>
    <submittedName>
        <fullName evidence="2">Uncharacterized protein</fullName>
    </submittedName>
</protein>
<keyword evidence="3" id="KW-1185">Reference proteome</keyword>
<gene>
    <name evidence="2" type="ORF">AVEN_58951_1</name>
</gene>
<evidence type="ECO:0000313" key="2">
    <source>
        <dbReference type="EMBL" id="GBO16200.1"/>
    </source>
</evidence>
<feature type="region of interest" description="Disordered" evidence="1">
    <location>
        <begin position="71"/>
        <end position="115"/>
    </location>
</feature>
<feature type="region of interest" description="Disordered" evidence="1">
    <location>
        <begin position="156"/>
        <end position="220"/>
    </location>
</feature>